<reference evidence="7" key="1">
    <citation type="journal article" date="2021" name="New Phytol.">
        <title>Evolutionary innovations through gain and loss of genes in the ectomycorrhizal Boletales.</title>
        <authorList>
            <person name="Wu G."/>
            <person name="Miyauchi S."/>
            <person name="Morin E."/>
            <person name="Kuo A."/>
            <person name="Drula E."/>
            <person name="Varga T."/>
            <person name="Kohler A."/>
            <person name="Feng B."/>
            <person name="Cao Y."/>
            <person name="Lipzen A."/>
            <person name="Daum C."/>
            <person name="Hundley H."/>
            <person name="Pangilinan J."/>
            <person name="Johnson J."/>
            <person name="Barry K."/>
            <person name="LaButti K."/>
            <person name="Ng V."/>
            <person name="Ahrendt S."/>
            <person name="Min B."/>
            <person name="Choi I.G."/>
            <person name="Park H."/>
            <person name="Plett J.M."/>
            <person name="Magnuson J."/>
            <person name="Spatafora J.W."/>
            <person name="Nagy L.G."/>
            <person name="Henrissat B."/>
            <person name="Grigoriev I.V."/>
            <person name="Yang Z.L."/>
            <person name="Xu J."/>
            <person name="Martin F.M."/>
        </authorList>
    </citation>
    <scope>NUCLEOTIDE SEQUENCE</scope>
    <source>
        <strain evidence="7">KKN 215</strain>
    </source>
</reference>
<dbReference type="OrthoDB" id="201153at2759"/>
<dbReference type="SUPFAM" id="SSF56112">
    <property type="entry name" value="Protein kinase-like (PK-like)"/>
    <property type="match status" value="1"/>
</dbReference>
<evidence type="ECO:0000256" key="4">
    <source>
        <dbReference type="ARBA" id="ARBA00022840"/>
    </source>
</evidence>
<dbReference type="GO" id="GO:0005524">
    <property type="term" value="F:ATP binding"/>
    <property type="evidence" value="ECO:0007669"/>
    <property type="project" value="UniProtKB-KW"/>
</dbReference>
<accession>A0A8K0XK13</accession>
<comment type="caution">
    <text evidence="7">The sequence shown here is derived from an EMBL/GenBank/DDBJ whole genome shotgun (WGS) entry which is preliminary data.</text>
</comment>
<evidence type="ECO:0000313" key="7">
    <source>
        <dbReference type="EMBL" id="KAH8077389.1"/>
    </source>
</evidence>
<name>A0A8K0XK13_9AGAR</name>
<dbReference type="PANTHER" id="PTHR43851">
    <property type="match status" value="1"/>
</dbReference>
<evidence type="ECO:0000313" key="8">
    <source>
        <dbReference type="Proteomes" id="UP000813824"/>
    </source>
</evidence>
<keyword evidence="3" id="KW-0547">Nucleotide-binding</keyword>
<organism evidence="7 8">
    <name type="scientific">Cristinia sonorae</name>
    <dbReference type="NCBI Taxonomy" id="1940300"/>
    <lineage>
        <taxon>Eukaryota</taxon>
        <taxon>Fungi</taxon>
        <taxon>Dikarya</taxon>
        <taxon>Basidiomycota</taxon>
        <taxon>Agaricomycotina</taxon>
        <taxon>Agaricomycetes</taxon>
        <taxon>Agaricomycetidae</taxon>
        <taxon>Agaricales</taxon>
        <taxon>Pleurotineae</taxon>
        <taxon>Stephanosporaceae</taxon>
        <taxon>Cristinia</taxon>
    </lineage>
</organism>
<comment type="similarity">
    <text evidence="1">Belongs to the protein kinase superfamily. ADCK protein kinase family.</text>
</comment>
<evidence type="ECO:0000256" key="3">
    <source>
        <dbReference type="ARBA" id="ARBA00022741"/>
    </source>
</evidence>
<sequence length="656" mass="71886">MPPGPAFNWFAVASSLADIVTNAAHIKAAQVGARAAPLASARVGRVQLEGGRKRRKIEEVLEAEEADSAVLRAGTRKVNGGEETSQLTGMAGLMDDPSPAIHLSSPVFDSSSIERVYLHPVEAQIPSTSEPEHKSMAEHTTLPSPPLPQATSIVVGLSQAEPVQRVLADIASAGGPVPTPVPADILMARRRTVQLESSKVPSSRIGRLFHYGGLAASLGYGAAAELVRRSTTTGSESSAGSLMLTEANIKRLVSKLTKMRGAALKIGQFMSIQDSHVLPPEVEDMFRRVQDGANYMPDWQMEEVMRTSLGPSWQESFVEFDRIPFAAASIGQVHSAVLAASASPTGKEERVAVKIQFPNIVNSIESDLGYVKMLLTAGRLLPKGLFLDRTIEVMKSELADECDYTREATFLRRFGDPSHLGNDPRFKVPWVWDGCTERVLVMEHVDGVSVGGSAIDQLSQEDKDDIATRIIDLCLKELFTFRVMQTDPNWTNFLWNTQTRQMALVDFGATREYSSTFIDSWLQLLQAASNSSRADCISWSLKVGYLTGEENELMLDAHAQSMILLATPFMPETPQPFKFGGEGSVWGETTRKIRELIPVMLANRLTPPPRETYSLNRKLSGAFLLAARLNARVDCRRLWENVVQNYKFSGTDPVSS</sequence>
<dbReference type="EMBL" id="JAEVFJ010000064">
    <property type="protein sequence ID" value="KAH8077389.1"/>
    <property type="molecule type" value="Genomic_DNA"/>
</dbReference>
<dbReference type="InterPro" id="IPR011009">
    <property type="entry name" value="Kinase-like_dom_sf"/>
</dbReference>
<proteinExistence type="inferred from homology"/>
<feature type="region of interest" description="Disordered" evidence="5">
    <location>
        <begin position="126"/>
        <end position="146"/>
    </location>
</feature>
<dbReference type="InterPro" id="IPR004147">
    <property type="entry name" value="ABC1_dom"/>
</dbReference>
<feature type="domain" description="ABC1 atypical kinase-like" evidence="6">
    <location>
        <begin position="288"/>
        <end position="536"/>
    </location>
</feature>
<dbReference type="Proteomes" id="UP000813824">
    <property type="component" value="Unassembled WGS sequence"/>
</dbReference>
<evidence type="ECO:0000256" key="5">
    <source>
        <dbReference type="SAM" id="MobiDB-lite"/>
    </source>
</evidence>
<dbReference type="InterPro" id="IPR034646">
    <property type="entry name" value="ADCK3_dom"/>
</dbReference>
<dbReference type="Pfam" id="PF03109">
    <property type="entry name" value="ABC1"/>
    <property type="match status" value="1"/>
</dbReference>
<dbReference type="CDD" id="cd13970">
    <property type="entry name" value="ABC1_ADCK3"/>
    <property type="match status" value="1"/>
</dbReference>
<dbReference type="GO" id="GO:0016740">
    <property type="term" value="F:transferase activity"/>
    <property type="evidence" value="ECO:0007669"/>
    <property type="project" value="UniProtKB-KW"/>
</dbReference>
<dbReference type="InterPro" id="IPR051409">
    <property type="entry name" value="Atypical_kinase_ADCK"/>
</dbReference>
<dbReference type="AlphaFoldDB" id="A0A8K0XK13"/>
<protein>
    <submittedName>
        <fullName evidence="7">ABC1-domain-containing protein</fullName>
    </submittedName>
</protein>
<evidence type="ECO:0000256" key="2">
    <source>
        <dbReference type="ARBA" id="ARBA00022679"/>
    </source>
</evidence>
<dbReference type="PANTHER" id="PTHR43851:SF3">
    <property type="entry name" value="COENZYME Q8"/>
    <property type="match status" value="1"/>
</dbReference>
<evidence type="ECO:0000259" key="6">
    <source>
        <dbReference type="Pfam" id="PF03109"/>
    </source>
</evidence>
<evidence type="ECO:0000256" key="1">
    <source>
        <dbReference type="ARBA" id="ARBA00009670"/>
    </source>
</evidence>
<keyword evidence="2" id="KW-0808">Transferase</keyword>
<dbReference type="GO" id="GO:0006744">
    <property type="term" value="P:ubiquinone biosynthetic process"/>
    <property type="evidence" value="ECO:0007669"/>
    <property type="project" value="TreeGrafter"/>
</dbReference>
<keyword evidence="4" id="KW-0067">ATP-binding</keyword>
<gene>
    <name evidence="7" type="ORF">BXZ70DRAFT_962753</name>
</gene>
<keyword evidence="8" id="KW-1185">Reference proteome</keyword>